<proteinExistence type="predicted"/>
<keyword evidence="4" id="KW-1185">Reference proteome</keyword>
<sequence>MTEKSLESRMSWFKADDREMAIWLRSYAKRHTWIEDLASKDTPDRSQLDISFAQNFINNWTNTESVSNDDKYQVNLLRSAWRSYSNRTKTSTFSLSKNAQKSLDYLSKRLNVSKTYVVNETLVAAVKLIKNNKNKKFEANLLLPQLDREEHVLDSLLEELLDIDELKKEIADLKAENAVLQESLVSNQNVTPKPERALGQRRRPD</sequence>
<accession>A0A0C2KIA0</accession>
<keyword evidence="1" id="KW-0175">Coiled coil</keyword>
<comment type="caution">
    <text evidence="3">The sequence shown here is derived from an EMBL/GenBank/DDBJ whole genome shotgun (WGS) entry which is preliminary data.</text>
</comment>
<dbReference type="Proteomes" id="UP000031672">
    <property type="component" value="Unassembled WGS sequence"/>
</dbReference>
<feature type="region of interest" description="Disordered" evidence="2">
    <location>
        <begin position="184"/>
        <end position="205"/>
    </location>
</feature>
<organism evidence="3 4">
    <name type="scientific">Vibrio renipiscarius</name>
    <dbReference type="NCBI Taxonomy" id="1461322"/>
    <lineage>
        <taxon>Bacteria</taxon>
        <taxon>Pseudomonadati</taxon>
        <taxon>Pseudomonadota</taxon>
        <taxon>Gammaproteobacteria</taxon>
        <taxon>Vibrionales</taxon>
        <taxon>Vibrionaceae</taxon>
        <taxon>Vibrio</taxon>
    </lineage>
</organism>
<evidence type="ECO:0000256" key="2">
    <source>
        <dbReference type="SAM" id="MobiDB-lite"/>
    </source>
</evidence>
<dbReference type="EMBL" id="JTKH01000003">
    <property type="protein sequence ID" value="KII82053.1"/>
    <property type="molecule type" value="Genomic_DNA"/>
</dbReference>
<evidence type="ECO:0000313" key="4">
    <source>
        <dbReference type="Proteomes" id="UP000031672"/>
    </source>
</evidence>
<evidence type="ECO:0000256" key="1">
    <source>
        <dbReference type="SAM" id="Coils"/>
    </source>
</evidence>
<dbReference type="AlphaFoldDB" id="A0A0C2P186"/>
<reference evidence="3 4" key="1">
    <citation type="submission" date="2014-11" db="EMBL/GenBank/DDBJ databases">
        <title>Draft Genome Sequence of Vibrio piscirenalis strains CECT 8603T and CECT 8604, two marine Gammaproteobacterium isolated from cultured gilthead sea bream (Sparus aurata).</title>
        <authorList>
            <person name="Arahal D.R."/>
            <person name="Rodrigo-Torres L."/>
            <person name="Lucena T."/>
            <person name="Pujalte M.J."/>
        </authorList>
    </citation>
    <scope>NUCLEOTIDE SEQUENCE [LARGE SCALE GENOMIC DNA]</scope>
    <source>
        <strain evidence="3 4">DCR 1-4-2</strain>
    </source>
</reference>
<protein>
    <submittedName>
        <fullName evidence="3">Uncharacterized protein</fullName>
    </submittedName>
</protein>
<feature type="coiled-coil region" evidence="1">
    <location>
        <begin position="156"/>
        <end position="183"/>
    </location>
</feature>
<accession>A0A0C2P186</accession>
<gene>
    <name evidence="3" type="ORF">OJ16_02395</name>
</gene>
<name>A0A0C2P186_9VIBR</name>
<evidence type="ECO:0000313" key="3">
    <source>
        <dbReference type="EMBL" id="KII82053.1"/>
    </source>
</evidence>
<feature type="compositionally biased region" description="Basic and acidic residues" evidence="2">
    <location>
        <begin position="193"/>
        <end position="205"/>
    </location>
</feature>
<dbReference type="RefSeq" id="WP_040986986.1">
    <property type="nucleotide sequence ID" value="NZ_JTKH01000003.1"/>
</dbReference>